<dbReference type="Proteomes" id="UP000190037">
    <property type="component" value="Unassembled WGS sequence"/>
</dbReference>
<dbReference type="AlphaFoldDB" id="A0A1T3NPZ5"/>
<dbReference type="CDD" id="cd02440">
    <property type="entry name" value="AdoMet_MTases"/>
    <property type="match status" value="1"/>
</dbReference>
<dbReference type="STRING" id="159449.B4N89_32430"/>
<feature type="domain" description="Methyltransferase" evidence="1">
    <location>
        <begin position="57"/>
        <end position="148"/>
    </location>
</feature>
<dbReference type="RefSeq" id="WP_078980048.1">
    <property type="nucleotide sequence ID" value="NZ_MWQN01000002.1"/>
</dbReference>
<dbReference type="OrthoDB" id="9765084at2"/>
<dbReference type="InterPro" id="IPR029063">
    <property type="entry name" value="SAM-dependent_MTases_sf"/>
</dbReference>
<keyword evidence="2" id="KW-0808">Transferase</keyword>
<accession>A0A1T3NPZ5</accession>
<dbReference type="GO" id="GO:0032259">
    <property type="term" value="P:methylation"/>
    <property type="evidence" value="ECO:0007669"/>
    <property type="project" value="UniProtKB-KW"/>
</dbReference>
<dbReference type="GO" id="GO:0008168">
    <property type="term" value="F:methyltransferase activity"/>
    <property type="evidence" value="ECO:0007669"/>
    <property type="project" value="UniProtKB-KW"/>
</dbReference>
<gene>
    <name evidence="2" type="ORF">B4N89_32430</name>
</gene>
<dbReference type="Gene3D" id="3.40.50.150">
    <property type="entry name" value="Vaccinia Virus protein VP39"/>
    <property type="match status" value="1"/>
</dbReference>
<dbReference type="InterPro" id="IPR041698">
    <property type="entry name" value="Methyltransf_25"/>
</dbReference>
<dbReference type="SUPFAM" id="SSF53335">
    <property type="entry name" value="S-adenosyl-L-methionine-dependent methyltransferases"/>
    <property type="match status" value="1"/>
</dbReference>
<dbReference type="PANTHER" id="PTHR43464">
    <property type="entry name" value="METHYLTRANSFERASE"/>
    <property type="match status" value="1"/>
</dbReference>
<sequence length="223" mass="23643">MAPHPVSPSPSAHGARSPAAALFDAIGADYETAFADLPEQLAALDWLIAELPPGSKVLDIGSGTGRPTAERLTAAGHRVTGIDVSATMVELARARVPGAVFEQVDARDLVDDDAAWDAVCAFFPFLQLPRADLDHQLERLGARLVPGGLLAFATVPAEADGVEIDWLGHRARVTSHAGEELLVRLRAAGLEILRQRVSVFHPRHPAAGPEEQLFVHARKSAAG</sequence>
<reference evidence="2 3" key="1">
    <citation type="submission" date="2017-03" db="EMBL/GenBank/DDBJ databases">
        <title>Draft genome sequence of Streptomyces scabrisporus NF3, endophyte isolated from Amphipterygium adstringens.</title>
        <authorList>
            <person name="Vazquez M."/>
            <person name="Ceapa C.D."/>
            <person name="Rodriguez Luna D."/>
            <person name="Sanchez Esquivel S."/>
        </authorList>
    </citation>
    <scope>NUCLEOTIDE SEQUENCE [LARGE SCALE GENOMIC DNA]</scope>
    <source>
        <strain evidence="2 3">NF3</strain>
    </source>
</reference>
<keyword evidence="3" id="KW-1185">Reference proteome</keyword>
<evidence type="ECO:0000313" key="2">
    <source>
        <dbReference type="EMBL" id="OPC78844.1"/>
    </source>
</evidence>
<dbReference type="PANTHER" id="PTHR43464:SF90">
    <property type="entry name" value="METHYLTRANSFERASE TYPE 11"/>
    <property type="match status" value="1"/>
</dbReference>
<name>A0A1T3NPZ5_9ACTN</name>
<proteinExistence type="predicted"/>
<evidence type="ECO:0000259" key="1">
    <source>
        <dbReference type="Pfam" id="PF13649"/>
    </source>
</evidence>
<keyword evidence="2" id="KW-0489">Methyltransferase</keyword>
<dbReference type="EMBL" id="MWQN01000002">
    <property type="protein sequence ID" value="OPC78844.1"/>
    <property type="molecule type" value="Genomic_DNA"/>
</dbReference>
<comment type="caution">
    <text evidence="2">The sequence shown here is derived from an EMBL/GenBank/DDBJ whole genome shotgun (WGS) entry which is preliminary data.</text>
</comment>
<protein>
    <submittedName>
        <fullName evidence="2">SAM-dependent methyltransferase</fullName>
    </submittedName>
</protein>
<organism evidence="2 3">
    <name type="scientific">Embleya scabrispora</name>
    <dbReference type="NCBI Taxonomy" id="159449"/>
    <lineage>
        <taxon>Bacteria</taxon>
        <taxon>Bacillati</taxon>
        <taxon>Actinomycetota</taxon>
        <taxon>Actinomycetes</taxon>
        <taxon>Kitasatosporales</taxon>
        <taxon>Streptomycetaceae</taxon>
        <taxon>Embleya</taxon>
    </lineage>
</organism>
<evidence type="ECO:0000313" key="3">
    <source>
        <dbReference type="Proteomes" id="UP000190037"/>
    </source>
</evidence>
<dbReference type="Pfam" id="PF13649">
    <property type="entry name" value="Methyltransf_25"/>
    <property type="match status" value="1"/>
</dbReference>